<dbReference type="PANTHER" id="PTHR24121:SF20">
    <property type="entry name" value="TONSOKU-LIKE PROTEIN"/>
    <property type="match status" value="1"/>
</dbReference>
<dbReference type="InterPro" id="IPR036770">
    <property type="entry name" value="Ankyrin_rpt-contain_sf"/>
</dbReference>
<dbReference type="Gene3D" id="1.25.40.20">
    <property type="entry name" value="Ankyrin repeat-containing domain"/>
    <property type="match status" value="2"/>
</dbReference>
<feature type="compositionally biased region" description="Polar residues" evidence="1">
    <location>
        <begin position="330"/>
        <end position="341"/>
    </location>
</feature>
<evidence type="ECO:0008006" key="4">
    <source>
        <dbReference type="Google" id="ProtNLM"/>
    </source>
</evidence>
<proteinExistence type="predicted"/>
<dbReference type="CDD" id="cd09272">
    <property type="entry name" value="RNase_HI_RT_Ty1"/>
    <property type="match status" value="1"/>
</dbReference>
<evidence type="ECO:0000256" key="1">
    <source>
        <dbReference type="SAM" id="MobiDB-lite"/>
    </source>
</evidence>
<dbReference type="PANTHER" id="PTHR24121">
    <property type="entry name" value="NO MECHANORECEPTOR POTENTIAL C, ISOFORM D-RELATED"/>
    <property type="match status" value="1"/>
</dbReference>
<dbReference type="SUPFAM" id="SSF48403">
    <property type="entry name" value="Ankyrin repeat"/>
    <property type="match status" value="2"/>
</dbReference>
<accession>A0A7N2R5H1</accession>
<dbReference type="AlphaFoldDB" id="A0A7N2R5H1"/>
<evidence type="ECO:0000313" key="2">
    <source>
        <dbReference type="EnsemblPlants" id="QL05p071327:mrna"/>
    </source>
</evidence>
<protein>
    <recommendedName>
        <fullName evidence="4">Ankyrin repeat-containing protein</fullName>
    </recommendedName>
</protein>
<evidence type="ECO:0000313" key="3">
    <source>
        <dbReference type="Proteomes" id="UP000594261"/>
    </source>
</evidence>
<organism evidence="2 3">
    <name type="scientific">Quercus lobata</name>
    <name type="common">Valley oak</name>
    <dbReference type="NCBI Taxonomy" id="97700"/>
    <lineage>
        <taxon>Eukaryota</taxon>
        <taxon>Viridiplantae</taxon>
        <taxon>Streptophyta</taxon>
        <taxon>Embryophyta</taxon>
        <taxon>Tracheophyta</taxon>
        <taxon>Spermatophyta</taxon>
        <taxon>Magnoliopsida</taxon>
        <taxon>eudicotyledons</taxon>
        <taxon>Gunneridae</taxon>
        <taxon>Pentapetalae</taxon>
        <taxon>rosids</taxon>
        <taxon>fabids</taxon>
        <taxon>Fagales</taxon>
        <taxon>Fagaceae</taxon>
        <taxon>Quercus</taxon>
    </lineage>
</organism>
<dbReference type="SMART" id="SM00248">
    <property type="entry name" value="ANK"/>
    <property type="match status" value="6"/>
</dbReference>
<dbReference type="EnsemblPlants" id="QL05p071327:mrna">
    <property type="protein sequence ID" value="QL05p071327:mrna"/>
    <property type="gene ID" value="QL05p071327"/>
</dbReference>
<sequence>MASMPENDDKLNGELYNALLKEEMENVIKLCERVPDHAMHVVTIHNDTVLHLATYSKQAELVLGLLQALPHHLIEKMTTCKNVTGNTVLHEAATLDDRSVEIATKMLEKAPELLNICNELGESVLFQAARYGKTQIFNFLADIFSKYDEAKQKLFSQRTDKTTMLHIAILARHFDLALNIARRFGHIVGERDHDGMTALQLLSCNPSAFEPARRRGFLKRNSSNGDPINRRSTTGYCFLLDSSLISWQSKKQTLVASSSTEIEYHALAKTTSELLWLRWLLKDLVVPNSHESALDLAKLLVEKDTSWKFTSSNVDVGKPKPHNFGCPPKVSSTYETGESQESSLGLSKLSVKEDTSRKFTSSNVDLSKSKPQEYGCHSDEIGVSSRQRLKQGEVTPLFLATKSGCVKIVKEILRIYPQAVEHIDDERQTILHVAIKYRQLEVFEHVSKMEVPMRWLVRRIDINGNTILHMVGMPRHDYVPEKMLGPALQLQEELLWFEVNNHRIIWASWYLP</sequence>
<dbReference type="InParanoid" id="A0A7N2R5H1"/>
<name>A0A7N2R5H1_QUELO</name>
<reference evidence="2" key="2">
    <citation type="submission" date="2021-01" db="UniProtKB">
        <authorList>
            <consortium name="EnsemblPlants"/>
        </authorList>
    </citation>
    <scope>IDENTIFICATION</scope>
</reference>
<dbReference type="InterPro" id="IPR002110">
    <property type="entry name" value="Ankyrin_rpt"/>
</dbReference>
<dbReference type="EMBL" id="LRBV02000005">
    <property type="status" value="NOT_ANNOTATED_CDS"/>
    <property type="molecule type" value="Genomic_DNA"/>
</dbReference>
<keyword evidence="3" id="KW-1185">Reference proteome</keyword>
<feature type="region of interest" description="Disordered" evidence="1">
    <location>
        <begin position="320"/>
        <end position="341"/>
    </location>
</feature>
<reference evidence="2 3" key="1">
    <citation type="journal article" date="2016" name="G3 (Bethesda)">
        <title>First Draft Assembly and Annotation of the Genome of a California Endemic Oak Quercus lobata Nee (Fagaceae).</title>
        <authorList>
            <person name="Sork V.L."/>
            <person name="Fitz-Gibbon S.T."/>
            <person name="Puiu D."/>
            <person name="Crepeau M."/>
            <person name="Gugger P.F."/>
            <person name="Sherman R."/>
            <person name="Stevens K."/>
            <person name="Langley C.H."/>
            <person name="Pellegrini M."/>
            <person name="Salzberg S.L."/>
        </authorList>
    </citation>
    <scope>NUCLEOTIDE SEQUENCE [LARGE SCALE GENOMIC DNA]</scope>
    <source>
        <strain evidence="2 3">cv. SW786</strain>
    </source>
</reference>
<dbReference type="Proteomes" id="UP000594261">
    <property type="component" value="Chromosome 5"/>
</dbReference>
<dbReference type="Gramene" id="QL05p071327:mrna">
    <property type="protein sequence ID" value="QL05p071327:mrna"/>
    <property type="gene ID" value="QL05p071327"/>
</dbReference>